<comment type="caution">
    <text evidence="2">The sequence shown here is derived from an EMBL/GenBank/DDBJ whole genome shotgun (WGS) entry which is preliminary data.</text>
</comment>
<feature type="compositionally biased region" description="Basic residues" evidence="1">
    <location>
        <begin position="127"/>
        <end position="137"/>
    </location>
</feature>
<dbReference type="EMBL" id="LNQB01000089">
    <property type="protein sequence ID" value="OAP39695.1"/>
    <property type="molecule type" value="Genomic_DNA"/>
</dbReference>
<dbReference type="Proteomes" id="UP000078507">
    <property type="component" value="Unassembled WGS sequence"/>
</dbReference>
<gene>
    <name evidence="2" type="ORF">ATB98_05095</name>
</gene>
<feature type="compositionally biased region" description="Low complexity" evidence="1">
    <location>
        <begin position="104"/>
        <end position="119"/>
    </location>
</feature>
<evidence type="ECO:0000313" key="2">
    <source>
        <dbReference type="EMBL" id="OAP39695.1"/>
    </source>
</evidence>
<accession>A0A178XYZ7</accession>
<name>A0A178XYZ7_SINSA</name>
<reference evidence="2 3" key="1">
    <citation type="submission" date="2015-11" db="EMBL/GenBank/DDBJ databases">
        <title>Ensifer anhuiense sp. nov., an effective nitrogen fixation bacterium with Glycine soja.</title>
        <authorList>
            <person name="Yan H."/>
            <person name="Chen W."/>
        </authorList>
    </citation>
    <scope>NUCLEOTIDE SEQUENCE [LARGE SCALE GENOMIC DNA]</scope>
    <source>
        <strain evidence="2 3">LMG 7837</strain>
    </source>
</reference>
<evidence type="ECO:0000256" key="1">
    <source>
        <dbReference type="SAM" id="MobiDB-lite"/>
    </source>
</evidence>
<dbReference type="STRING" id="36856.ATB98_05095"/>
<feature type="compositionally biased region" description="Basic and acidic residues" evidence="1">
    <location>
        <begin position="139"/>
        <end position="151"/>
    </location>
</feature>
<dbReference type="AlphaFoldDB" id="A0A178XYZ7"/>
<dbReference type="RefSeq" id="WP_066877875.1">
    <property type="nucleotide sequence ID" value="NZ_LNQB01000089.1"/>
</dbReference>
<sequence>MRRPERTFVVEFKGRRQAKAGANSIWGDSDFKALAREVEEKAPHLFSADAPAEKPDTGGTTPVHPVVVNASGGPAGDAGDKQELIPPLNGAQLAESGEDGDGPAAEAVEQVQQSQDVSQLPLTPMNARRKRTKRTGAHRISDVSKGSREDQNPQTNTVKDQLPDELAVLEAENKRLKRLLAIELHAQNMRLKTMLERFDAVRAGGM</sequence>
<organism evidence="2 3">
    <name type="scientific">Sinorhizobium saheli</name>
    <dbReference type="NCBI Taxonomy" id="36856"/>
    <lineage>
        <taxon>Bacteria</taxon>
        <taxon>Pseudomonadati</taxon>
        <taxon>Pseudomonadota</taxon>
        <taxon>Alphaproteobacteria</taxon>
        <taxon>Hyphomicrobiales</taxon>
        <taxon>Rhizobiaceae</taxon>
        <taxon>Sinorhizobium/Ensifer group</taxon>
        <taxon>Sinorhizobium</taxon>
    </lineage>
</organism>
<evidence type="ECO:0000313" key="3">
    <source>
        <dbReference type="Proteomes" id="UP000078507"/>
    </source>
</evidence>
<protein>
    <submittedName>
        <fullName evidence="2">Uncharacterized protein</fullName>
    </submittedName>
</protein>
<feature type="compositionally biased region" description="Low complexity" evidence="1">
    <location>
        <begin position="57"/>
        <end position="68"/>
    </location>
</feature>
<feature type="region of interest" description="Disordered" evidence="1">
    <location>
        <begin position="45"/>
        <end position="160"/>
    </location>
</feature>
<proteinExistence type="predicted"/>
<dbReference type="OrthoDB" id="8454019at2"/>
<keyword evidence="3" id="KW-1185">Reference proteome</keyword>